<reference evidence="1" key="1">
    <citation type="journal article" date="2020" name="Nature">
        <title>Giant virus diversity and host interactions through global metagenomics.</title>
        <authorList>
            <person name="Schulz F."/>
            <person name="Roux S."/>
            <person name="Paez-Espino D."/>
            <person name="Jungbluth S."/>
            <person name="Walsh D.A."/>
            <person name="Denef V.J."/>
            <person name="McMahon K.D."/>
            <person name="Konstantinidis K.T."/>
            <person name="Eloe-Fadrosh E.A."/>
            <person name="Kyrpides N.C."/>
            <person name="Woyke T."/>
        </authorList>
    </citation>
    <scope>NUCLEOTIDE SEQUENCE</scope>
    <source>
        <strain evidence="1">GVMAG-M-3300009151-50</strain>
    </source>
</reference>
<organism evidence="1">
    <name type="scientific">viral metagenome</name>
    <dbReference type="NCBI Taxonomy" id="1070528"/>
    <lineage>
        <taxon>unclassified sequences</taxon>
        <taxon>metagenomes</taxon>
        <taxon>organismal metagenomes</taxon>
    </lineage>
</organism>
<dbReference type="AlphaFoldDB" id="A0A6C0EQZ0"/>
<dbReference type="EMBL" id="MN738912">
    <property type="protein sequence ID" value="QHT30759.1"/>
    <property type="molecule type" value="Genomic_DNA"/>
</dbReference>
<accession>A0A6C0EQZ0</accession>
<name>A0A6C0EQZ0_9ZZZZ</name>
<evidence type="ECO:0000313" key="1">
    <source>
        <dbReference type="EMBL" id="QHT30759.1"/>
    </source>
</evidence>
<proteinExistence type="predicted"/>
<sequence>MSSQLQTVEISMAESTNVILSLEKYPVCPVQVPELESIHIITPAGDMYTWYADGAASILSTDGSCRYFWNKPTLKKAIENKLNQNSSYIRFFQDGSVENRINNQYYWWGPTIQEAPIEGEPFDSCGLSQCCSECKII</sequence>
<protein>
    <submittedName>
        <fullName evidence="1">Uncharacterized protein</fullName>
    </submittedName>
</protein>